<dbReference type="Proteomes" id="UP000283387">
    <property type="component" value="Unassembled WGS sequence"/>
</dbReference>
<accession>A0A419VY43</accession>
<keyword evidence="2" id="KW-1185">Reference proteome</keyword>
<sequence length="535" mass="63535">MVLEDCPTTKATNEYWKEKILYSFPILEQANDSKYLSLKEYVHERPQKFYSKKAFEEFLSFLDNKQIKNSDWFKELYSEIEHEINIAIKSLNDVNSLDIHDIFIPDNNIECIRFIDNHIHFNYLKLIEAVYHKFLLFIAYNQRKQRNKPTTGLDIYNCIEEVKNSNFDYLTEPYENTVRNGIAHGGITYKDFDTIYKGKKGQPVQFSTKDIIKKFDKLLDVCNALALAFKIFVILNREYFQNNNLTIPKQFLIQELKALANAPKWEVVDCLENEIVDGRKQLNIFIKNQLVEFQEVNYHAFRTAIIAEYFARGFDRYFFSLESKYSLPGWAGYDGKILKRERLNNSTDLSGYQGALEDNMLFFISNVKLPRIIKKVIRYIRLAKIIMPMEYHKYTNYTFKRKYELRETKPHRRGLSVIINDPSVYIYPENNEDIITLIRNNYKKITKYAIKESKKELGFWHRFLKTKYIRVTVYDTDLRKRNLRGSGLIDSLICSITVNRSKKIKNIDFIGGVPEQKGKYRIIWNGNWKNIKYVC</sequence>
<name>A0A419VY43_9BACT</name>
<gene>
    <name evidence="1" type="ORF">BC643_3290</name>
</gene>
<reference evidence="1 2" key="1">
    <citation type="submission" date="2018-09" db="EMBL/GenBank/DDBJ databases">
        <title>Genomic Encyclopedia of Archaeal and Bacterial Type Strains, Phase II (KMG-II): from individual species to whole genera.</title>
        <authorList>
            <person name="Goeker M."/>
        </authorList>
    </citation>
    <scope>NUCLEOTIDE SEQUENCE [LARGE SCALE GENOMIC DNA]</scope>
    <source>
        <strain evidence="1 2">DSM 27148</strain>
    </source>
</reference>
<proteinExistence type="predicted"/>
<organism evidence="1 2">
    <name type="scientific">Mangrovibacterium diazotrophicum</name>
    <dbReference type="NCBI Taxonomy" id="1261403"/>
    <lineage>
        <taxon>Bacteria</taxon>
        <taxon>Pseudomonadati</taxon>
        <taxon>Bacteroidota</taxon>
        <taxon>Bacteroidia</taxon>
        <taxon>Marinilabiliales</taxon>
        <taxon>Prolixibacteraceae</taxon>
        <taxon>Mangrovibacterium</taxon>
    </lineage>
</organism>
<dbReference type="RefSeq" id="WP_120274335.1">
    <property type="nucleotide sequence ID" value="NZ_RAPN01000002.1"/>
</dbReference>
<dbReference type="AlphaFoldDB" id="A0A419VY43"/>
<dbReference type="OrthoDB" id="1489065at2"/>
<evidence type="ECO:0000313" key="2">
    <source>
        <dbReference type="Proteomes" id="UP000283387"/>
    </source>
</evidence>
<dbReference type="EMBL" id="RAPN01000002">
    <property type="protein sequence ID" value="RKD88147.1"/>
    <property type="molecule type" value="Genomic_DNA"/>
</dbReference>
<protein>
    <submittedName>
        <fullName evidence="1">Uncharacterized protein</fullName>
    </submittedName>
</protein>
<evidence type="ECO:0000313" key="1">
    <source>
        <dbReference type="EMBL" id="RKD88147.1"/>
    </source>
</evidence>
<comment type="caution">
    <text evidence="1">The sequence shown here is derived from an EMBL/GenBank/DDBJ whole genome shotgun (WGS) entry which is preliminary data.</text>
</comment>